<evidence type="ECO:0000313" key="2">
    <source>
        <dbReference type="EMBL" id="MCV3217295.1"/>
    </source>
</evidence>
<dbReference type="EMBL" id="JAOWRF010000394">
    <property type="protein sequence ID" value="MCV3217295.1"/>
    <property type="molecule type" value="Genomic_DNA"/>
</dbReference>
<comment type="caution">
    <text evidence="2">The sequence shown here is derived from an EMBL/GenBank/DDBJ whole genome shotgun (WGS) entry which is preliminary data.</text>
</comment>
<organism evidence="2 3">
    <name type="scientific">Plectonema radiosum NIES-515</name>
    <dbReference type="NCBI Taxonomy" id="2986073"/>
    <lineage>
        <taxon>Bacteria</taxon>
        <taxon>Bacillati</taxon>
        <taxon>Cyanobacteriota</taxon>
        <taxon>Cyanophyceae</taxon>
        <taxon>Oscillatoriophycideae</taxon>
        <taxon>Oscillatoriales</taxon>
        <taxon>Microcoleaceae</taxon>
        <taxon>Plectonema</taxon>
    </lineage>
</organism>
<gene>
    <name evidence="2" type="ORF">OGM63_27940</name>
</gene>
<dbReference type="Proteomes" id="UP001526143">
    <property type="component" value="Unassembled WGS sequence"/>
</dbReference>
<dbReference type="RefSeq" id="WP_263749001.1">
    <property type="nucleotide sequence ID" value="NZ_JAOWRF010000394.1"/>
</dbReference>
<sequence>MIDHDRLFKELLTTFFWEFIEFFLPEVAVYLERDSISFIDKEVFTDVTAGERYETDLLVKARFQEKESFFLVHLEHQAQHQETFPQRMFRYFSRLYEKYNLPVYPIALFSYNTPKDLESNIHQIEFQEQSCFDFQL</sequence>
<accession>A0ABT3B7E5</accession>
<keyword evidence="3" id="KW-1185">Reference proteome</keyword>
<reference evidence="2 3" key="1">
    <citation type="submission" date="2022-10" db="EMBL/GenBank/DDBJ databases">
        <title>Identification of biosynthetic pathway for the production of the potent trypsin inhibitor radiosumin.</title>
        <authorList>
            <person name="Fewer D.P."/>
            <person name="Delbaje E."/>
            <person name="Ouyang X."/>
            <person name="Agostino P.D."/>
            <person name="Wahlsten M."/>
            <person name="Jokela J."/>
            <person name="Permi P."/>
            <person name="Haapaniemi E."/>
            <person name="Koistinen H."/>
        </authorList>
    </citation>
    <scope>NUCLEOTIDE SEQUENCE [LARGE SCALE GENOMIC DNA]</scope>
    <source>
        <strain evidence="2 3">NIES-515</strain>
    </source>
</reference>
<dbReference type="PANTHER" id="PTHR35586">
    <property type="entry name" value="SLL1691 PROTEIN"/>
    <property type="match status" value="1"/>
</dbReference>
<feature type="domain" description="Transposase (putative) YhgA-like" evidence="1">
    <location>
        <begin position="3"/>
        <end position="100"/>
    </location>
</feature>
<evidence type="ECO:0000313" key="3">
    <source>
        <dbReference type="Proteomes" id="UP001526143"/>
    </source>
</evidence>
<evidence type="ECO:0000259" key="1">
    <source>
        <dbReference type="Pfam" id="PF04754"/>
    </source>
</evidence>
<dbReference type="InterPro" id="IPR006842">
    <property type="entry name" value="Transposase_31"/>
</dbReference>
<name>A0ABT3B7E5_9CYAN</name>
<proteinExistence type="predicted"/>
<protein>
    <submittedName>
        <fullName evidence="2">Rpn family recombination-promoting nuclease/putative transposase</fullName>
    </submittedName>
</protein>
<dbReference type="PANTHER" id="PTHR35586:SF1">
    <property type="entry name" value="SLL1691 PROTEIN"/>
    <property type="match status" value="1"/>
</dbReference>
<dbReference type="Pfam" id="PF04754">
    <property type="entry name" value="Transposase_31"/>
    <property type="match status" value="1"/>
</dbReference>